<dbReference type="InterPro" id="IPR040919">
    <property type="entry name" value="Asparaginase_C"/>
</dbReference>
<dbReference type="Gene3D" id="3.40.50.40">
    <property type="match status" value="1"/>
</dbReference>
<dbReference type="InterPro" id="IPR027473">
    <property type="entry name" value="L-asparaginase_C"/>
</dbReference>
<dbReference type="SFLD" id="SFLDS00057">
    <property type="entry name" value="Glutaminase/Asparaginase"/>
    <property type="match status" value="1"/>
</dbReference>
<dbReference type="EMBL" id="JAAATY010000040">
    <property type="protein sequence ID" value="NRN70501.1"/>
    <property type="molecule type" value="Genomic_DNA"/>
</dbReference>
<proteinExistence type="inferred from homology"/>
<gene>
    <name evidence="5" type="ORF">GC106_77720</name>
</gene>
<dbReference type="SUPFAM" id="SSF53774">
    <property type="entry name" value="Glutaminase/Asparaginase"/>
    <property type="match status" value="1"/>
</dbReference>
<dbReference type="Proteomes" id="UP000763557">
    <property type="component" value="Unassembled WGS sequence"/>
</dbReference>
<keyword evidence="6" id="KW-1185">Reference proteome</keyword>
<dbReference type="PANTHER" id="PTHR11707">
    <property type="entry name" value="L-ASPARAGINASE"/>
    <property type="match status" value="1"/>
</dbReference>
<dbReference type="InterPro" id="IPR004550">
    <property type="entry name" value="AsnASE_II"/>
</dbReference>
<dbReference type="InterPro" id="IPR006034">
    <property type="entry name" value="Asparaginase/glutaminase-like"/>
</dbReference>
<dbReference type="Pfam" id="PF00710">
    <property type="entry name" value="Asparaginase"/>
    <property type="match status" value="1"/>
</dbReference>
<accession>A0ABX2FI95</accession>
<evidence type="ECO:0000259" key="4">
    <source>
        <dbReference type="Pfam" id="PF17763"/>
    </source>
</evidence>
<evidence type="ECO:0000259" key="3">
    <source>
        <dbReference type="Pfam" id="PF00710"/>
    </source>
</evidence>
<dbReference type="CDD" id="cd08964">
    <property type="entry name" value="L-asparaginase_II"/>
    <property type="match status" value="1"/>
</dbReference>
<evidence type="ECO:0000313" key="5">
    <source>
        <dbReference type="EMBL" id="NRN70501.1"/>
    </source>
</evidence>
<comment type="caution">
    <text evidence="5">The sequence shown here is derived from an EMBL/GenBank/DDBJ whole genome shotgun (WGS) entry which is preliminary data.</text>
</comment>
<dbReference type="PIRSF" id="PIRSF001220">
    <property type="entry name" value="L-ASNase_gatD"/>
    <property type="match status" value="1"/>
</dbReference>
<feature type="domain" description="Asparaginase/glutaminase C-terminal" evidence="4">
    <location>
        <begin position="211"/>
        <end position="323"/>
    </location>
</feature>
<dbReference type="SMART" id="SM00870">
    <property type="entry name" value="Asparaginase"/>
    <property type="match status" value="1"/>
</dbReference>
<dbReference type="Gene3D" id="3.40.50.1170">
    <property type="entry name" value="L-asparaginase, N-terminal domain"/>
    <property type="match status" value="1"/>
</dbReference>
<sequence length="333" mass="35109">MTDKPRLSMLTLGGTIAMTSASASGAVVPRLDAADLLSTLPELDVELVTHDFRRLPSPDIGFTDLAALATKIEEEIAAGATGIVVTQGTDTIEESSYFLDRTIGGDVPIVMTGAMRHPQQAGPDGPANLLAAMVVAADPRARGLGTVVVMSDEVHAARYVRKSHSTSTGAFTSPNAAPIGHIVEQELVLLSRPRPYDPLPRSPRLSETSIGMVHAALGDDGDWLRPFAEHTDGLVIAGFGGGHVPSRLVPLLAELAEAKPVVLASRTSSGPVLTRTYGYPGSEQDLLSRGLINAGFLDPFKARVLLHVLVSAGADRAEITRVFRDSGEIRVMS</sequence>
<feature type="domain" description="L-asparaginase N-terminal" evidence="3">
    <location>
        <begin position="7"/>
        <end position="191"/>
    </location>
</feature>
<dbReference type="PROSITE" id="PS51732">
    <property type="entry name" value="ASN_GLN_ASE_3"/>
    <property type="match status" value="1"/>
</dbReference>
<comment type="similarity">
    <text evidence="1">Belongs to the asparaginase 1 family.</text>
</comment>
<name>A0ABX2FI95_9PSEU</name>
<evidence type="ECO:0000256" key="1">
    <source>
        <dbReference type="ARBA" id="ARBA00010518"/>
    </source>
</evidence>
<dbReference type="PANTHER" id="PTHR11707:SF28">
    <property type="entry name" value="60 KDA LYSOPHOSPHOLIPASE"/>
    <property type="match status" value="1"/>
</dbReference>
<keyword evidence="2" id="KW-0378">Hydrolase</keyword>
<dbReference type="PRINTS" id="PR00139">
    <property type="entry name" value="ASNGLNASE"/>
</dbReference>
<organism evidence="5 6">
    <name type="scientific">Kibdelosporangium persicum</name>
    <dbReference type="NCBI Taxonomy" id="2698649"/>
    <lineage>
        <taxon>Bacteria</taxon>
        <taxon>Bacillati</taxon>
        <taxon>Actinomycetota</taxon>
        <taxon>Actinomycetes</taxon>
        <taxon>Pseudonocardiales</taxon>
        <taxon>Pseudonocardiaceae</taxon>
        <taxon>Kibdelosporangium</taxon>
    </lineage>
</organism>
<dbReference type="RefSeq" id="WP_312873293.1">
    <property type="nucleotide sequence ID" value="NZ_CBCSGW010000046.1"/>
</dbReference>
<evidence type="ECO:0000313" key="6">
    <source>
        <dbReference type="Proteomes" id="UP000763557"/>
    </source>
</evidence>
<dbReference type="Pfam" id="PF17763">
    <property type="entry name" value="Asparaginase_C"/>
    <property type="match status" value="1"/>
</dbReference>
<dbReference type="InterPro" id="IPR036152">
    <property type="entry name" value="Asp/glu_Ase-like_sf"/>
</dbReference>
<evidence type="ECO:0000256" key="2">
    <source>
        <dbReference type="ARBA" id="ARBA00022801"/>
    </source>
</evidence>
<dbReference type="InterPro" id="IPR027474">
    <property type="entry name" value="L-asparaginase_N"/>
</dbReference>
<protein>
    <submittedName>
        <fullName evidence="5">Asparaginase/glutaminase</fullName>
    </submittedName>
</protein>
<dbReference type="InterPro" id="IPR037152">
    <property type="entry name" value="L-asparaginase_N_sf"/>
</dbReference>
<dbReference type="PIRSF" id="PIRSF500176">
    <property type="entry name" value="L_ASNase"/>
    <property type="match status" value="1"/>
</dbReference>
<reference evidence="5 6" key="1">
    <citation type="submission" date="2020-01" db="EMBL/GenBank/DDBJ databases">
        <title>Kibdelosporangium persica a novel Actinomycetes from a hot desert in Iran.</title>
        <authorList>
            <person name="Safaei N."/>
            <person name="Zaburannyi N."/>
            <person name="Mueller R."/>
            <person name="Wink J."/>
        </authorList>
    </citation>
    <scope>NUCLEOTIDE SEQUENCE [LARGE SCALE GENOMIC DNA]</scope>
    <source>
        <strain evidence="5 6">4NS15</strain>
    </source>
</reference>